<dbReference type="Proteomes" id="UP000325321">
    <property type="component" value="Genome"/>
</dbReference>
<dbReference type="Pfam" id="PF09675">
    <property type="entry name" value="Chlamy_scaf"/>
    <property type="match status" value="1"/>
</dbReference>
<evidence type="ECO:0000256" key="1">
    <source>
        <dbReference type="SAM" id="MobiDB-lite"/>
    </source>
</evidence>
<accession>A0A4P8PTM2</accession>
<dbReference type="EMBL" id="MK249170">
    <property type="protein sequence ID" value="QCQ84804.1"/>
    <property type="molecule type" value="Genomic_DNA"/>
</dbReference>
<proteinExistence type="predicted"/>
<reference evidence="2" key="1">
    <citation type="submission" date="2018-12" db="EMBL/GenBank/DDBJ databases">
        <title>Singled stranded DNA viruses identified in blackflies (Austrosimulium ungulatum) sampled in New Zealand.</title>
        <authorList>
            <person name="Kraberger S."/>
            <person name="Fontenele R.S."/>
            <person name="Schmidlin K."/>
            <person name="Walters M."/>
            <person name="Varsani A."/>
        </authorList>
    </citation>
    <scope>NUCLEOTIDE SEQUENCE [LARGE SCALE GENOMIC DNA]</scope>
    <source>
        <strain evidence="2">088</strain>
    </source>
</reference>
<organism evidence="2">
    <name type="scientific">Blackfly microvirus SF02</name>
    <dbReference type="NCBI Taxonomy" id="2576452"/>
    <lineage>
        <taxon>Viruses</taxon>
        <taxon>Monodnaviria</taxon>
        <taxon>Sangervirae</taxon>
        <taxon>Phixviricota</taxon>
        <taxon>Malgrandaviricetes</taxon>
        <taxon>Petitvirales</taxon>
        <taxon>Microviridae</taxon>
        <taxon>Microvirus</taxon>
    </lineage>
</organism>
<name>A0A4P8PTM2_9VIRU</name>
<sequence length="144" mass="15720">MFIQGVNSQGEPIRSFYVEHDDYATLVADDGMTRQEFADECDINVLMATYERSGVINHFNASPPQYLDVSAVPDLAQSLAIVDAAQTAFMTLPATARREFDNDPVKFIAYAEDPANLGRMREWGLAPPAPALAPEPSVPAESKA</sequence>
<dbReference type="InterPro" id="IPR014131">
    <property type="entry name" value="Chlamydia_phage_Vp3"/>
</dbReference>
<feature type="region of interest" description="Disordered" evidence="1">
    <location>
        <begin position="125"/>
        <end position="144"/>
    </location>
</feature>
<evidence type="ECO:0000313" key="2">
    <source>
        <dbReference type="EMBL" id="QCQ84804.1"/>
    </source>
</evidence>
<protein>
    <submittedName>
        <fullName evidence="2">Internal scaffolding protein</fullName>
    </submittedName>
</protein>
<feature type="compositionally biased region" description="Pro residues" evidence="1">
    <location>
        <begin position="127"/>
        <end position="137"/>
    </location>
</feature>